<evidence type="ECO:0000313" key="9">
    <source>
        <dbReference type="Proteomes" id="UP000000305"/>
    </source>
</evidence>
<comment type="subcellular location">
    <subcellularLocation>
        <location evidence="1">Membrane</location>
        <topology evidence="1">Multi-pass membrane protein</topology>
    </subcellularLocation>
</comment>
<dbReference type="KEGG" id="dpx:DAPPUDRAFT_276406"/>
<dbReference type="PANTHER" id="PTHR11360:SF290">
    <property type="entry name" value="MONOCARBOXYLATE MFS PERMEASE"/>
    <property type="match status" value="1"/>
</dbReference>
<feature type="chain" id="PRO_5003242086" description="Major facilitator superfamily (MFS) profile domain-containing protein" evidence="6">
    <location>
        <begin position="21"/>
        <end position="180"/>
    </location>
</feature>
<feature type="transmembrane region" description="Helical" evidence="5">
    <location>
        <begin position="30"/>
        <end position="53"/>
    </location>
</feature>
<dbReference type="SUPFAM" id="SSF103473">
    <property type="entry name" value="MFS general substrate transporter"/>
    <property type="match status" value="1"/>
</dbReference>
<dbReference type="PRINTS" id="PR01035">
    <property type="entry name" value="TCRTETA"/>
</dbReference>
<evidence type="ECO:0000256" key="4">
    <source>
        <dbReference type="ARBA" id="ARBA00023136"/>
    </source>
</evidence>
<evidence type="ECO:0000259" key="7">
    <source>
        <dbReference type="PROSITE" id="PS50850"/>
    </source>
</evidence>
<evidence type="ECO:0000256" key="5">
    <source>
        <dbReference type="SAM" id="Phobius"/>
    </source>
</evidence>
<evidence type="ECO:0000256" key="6">
    <source>
        <dbReference type="SAM" id="SignalP"/>
    </source>
</evidence>
<dbReference type="OrthoDB" id="6509908at2759"/>
<name>E9I5U6_DAPPU</name>
<feature type="transmembrane region" description="Helical" evidence="5">
    <location>
        <begin position="154"/>
        <end position="173"/>
    </location>
</feature>
<feature type="transmembrane region" description="Helical" evidence="5">
    <location>
        <begin position="89"/>
        <end position="107"/>
    </location>
</feature>
<keyword evidence="6" id="KW-0732">Signal</keyword>
<dbReference type="Gene3D" id="1.20.1250.20">
    <property type="entry name" value="MFS general substrate transporter like domains"/>
    <property type="match status" value="1"/>
</dbReference>
<dbReference type="InterPro" id="IPR050327">
    <property type="entry name" value="Proton-linked_MCT"/>
</dbReference>
<keyword evidence="4 5" id="KW-0472">Membrane</keyword>
<evidence type="ECO:0000256" key="1">
    <source>
        <dbReference type="ARBA" id="ARBA00004141"/>
    </source>
</evidence>
<dbReference type="PROSITE" id="PS50850">
    <property type="entry name" value="MFS"/>
    <property type="match status" value="1"/>
</dbReference>
<proteinExistence type="predicted"/>
<dbReference type="InterPro" id="IPR036259">
    <property type="entry name" value="MFS_trans_sf"/>
</dbReference>
<keyword evidence="9" id="KW-1185">Reference proteome</keyword>
<organism evidence="8 9">
    <name type="scientific">Daphnia pulex</name>
    <name type="common">Water flea</name>
    <dbReference type="NCBI Taxonomy" id="6669"/>
    <lineage>
        <taxon>Eukaryota</taxon>
        <taxon>Metazoa</taxon>
        <taxon>Ecdysozoa</taxon>
        <taxon>Arthropoda</taxon>
        <taxon>Crustacea</taxon>
        <taxon>Branchiopoda</taxon>
        <taxon>Diplostraca</taxon>
        <taxon>Cladocera</taxon>
        <taxon>Anomopoda</taxon>
        <taxon>Daphniidae</taxon>
        <taxon>Daphnia</taxon>
    </lineage>
</organism>
<accession>E9I5U6</accession>
<feature type="transmembrane region" description="Helical" evidence="5">
    <location>
        <begin position="119"/>
        <end position="142"/>
    </location>
</feature>
<dbReference type="InterPro" id="IPR020846">
    <property type="entry name" value="MFS_dom"/>
</dbReference>
<dbReference type="InterPro" id="IPR011701">
    <property type="entry name" value="MFS"/>
</dbReference>
<keyword evidence="3 5" id="KW-1133">Transmembrane helix</keyword>
<gene>
    <name evidence="8" type="ORF">DAPPUDRAFT_276406</name>
</gene>
<dbReference type="GO" id="GO:0016020">
    <property type="term" value="C:membrane"/>
    <property type="evidence" value="ECO:0007669"/>
    <property type="project" value="UniProtKB-SubCell"/>
</dbReference>
<dbReference type="Pfam" id="PF07690">
    <property type="entry name" value="MFS_1"/>
    <property type="match status" value="1"/>
</dbReference>
<dbReference type="InterPro" id="IPR001958">
    <property type="entry name" value="Tet-R_TetA/multi-R_MdtG-like"/>
</dbReference>
<reference evidence="8 9" key="1">
    <citation type="journal article" date="2011" name="Science">
        <title>The ecoresponsive genome of Daphnia pulex.</title>
        <authorList>
            <person name="Colbourne J.K."/>
            <person name="Pfrender M.E."/>
            <person name="Gilbert D."/>
            <person name="Thomas W.K."/>
            <person name="Tucker A."/>
            <person name="Oakley T.H."/>
            <person name="Tokishita S."/>
            <person name="Aerts A."/>
            <person name="Arnold G.J."/>
            <person name="Basu M.K."/>
            <person name="Bauer D.J."/>
            <person name="Caceres C.E."/>
            <person name="Carmel L."/>
            <person name="Casola C."/>
            <person name="Choi J.H."/>
            <person name="Detter J.C."/>
            <person name="Dong Q."/>
            <person name="Dusheyko S."/>
            <person name="Eads B.D."/>
            <person name="Frohlich T."/>
            <person name="Geiler-Samerotte K.A."/>
            <person name="Gerlach D."/>
            <person name="Hatcher P."/>
            <person name="Jogdeo S."/>
            <person name="Krijgsveld J."/>
            <person name="Kriventseva E.V."/>
            <person name="Kultz D."/>
            <person name="Laforsch C."/>
            <person name="Lindquist E."/>
            <person name="Lopez J."/>
            <person name="Manak J.R."/>
            <person name="Muller J."/>
            <person name="Pangilinan J."/>
            <person name="Patwardhan R.P."/>
            <person name="Pitluck S."/>
            <person name="Pritham E.J."/>
            <person name="Rechtsteiner A."/>
            <person name="Rho M."/>
            <person name="Rogozin I.B."/>
            <person name="Sakarya O."/>
            <person name="Salamov A."/>
            <person name="Schaack S."/>
            <person name="Shapiro H."/>
            <person name="Shiga Y."/>
            <person name="Skalitzky C."/>
            <person name="Smith Z."/>
            <person name="Souvorov A."/>
            <person name="Sung W."/>
            <person name="Tang Z."/>
            <person name="Tsuchiya D."/>
            <person name="Tu H."/>
            <person name="Vos H."/>
            <person name="Wang M."/>
            <person name="Wolf Y.I."/>
            <person name="Yamagata H."/>
            <person name="Yamada T."/>
            <person name="Ye Y."/>
            <person name="Shaw J.R."/>
            <person name="Andrews J."/>
            <person name="Crease T.J."/>
            <person name="Tang H."/>
            <person name="Lucas S.M."/>
            <person name="Robertson H.M."/>
            <person name="Bork P."/>
            <person name="Koonin E.V."/>
            <person name="Zdobnov E.M."/>
            <person name="Grigoriev I.V."/>
            <person name="Lynch M."/>
            <person name="Boore J.L."/>
        </authorList>
    </citation>
    <scope>NUCLEOTIDE SEQUENCE [LARGE SCALE GENOMIC DNA]</scope>
</reference>
<feature type="signal peptide" evidence="6">
    <location>
        <begin position="1"/>
        <end position="20"/>
    </location>
</feature>
<dbReference type="PANTHER" id="PTHR11360">
    <property type="entry name" value="MONOCARBOXYLATE TRANSPORTER"/>
    <property type="match status" value="1"/>
</dbReference>
<evidence type="ECO:0000256" key="2">
    <source>
        <dbReference type="ARBA" id="ARBA00022692"/>
    </source>
</evidence>
<protein>
    <recommendedName>
        <fullName evidence="7">Major facilitator superfamily (MFS) profile domain-containing protein</fullName>
    </recommendedName>
</protein>
<dbReference type="Proteomes" id="UP000000305">
    <property type="component" value="Unassembled WGS sequence"/>
</dbReference>
<keyword evidence="2 5" id="KW-0812">Transmembrane</keyword>
<evidence type="ECO:0000313" key="8">
    <source>
        <dbReference type="EMBL" id="EFX60634.1"/>
    </source>
</evidence>
<dbReference type="PhylomeDB" id="E9I5U6"/>
<evidence type="ECO:0000256" key="3">
    <source>
        <dbReference type="ARBA" id="ARBA00022989"/>
    </source>
</evidence>
<sequence length="180" mass="18863">MLAIGHGLALLVVSAVNVHAITHMKEGLGYSVTTASWVILIMTFGQLAGVLMGATMGDWFDKRKVAALCMLAHGIGMLCLTYADHMAMLVAFGVFHGIAWGLRGPFMQAIRADYFGRNAIGLIMGLSAAIIALGQIAGPMIAGVLADLTGDYRLGFSLLALLAALGSLSFMLATKPVLPK</sequence>
<dbReference type="EMBL" id="GL735889">
    <property type="protein sequence ID" value="EFX60634.1"/>
    <property type="molecule type" value="Genomic_DNA"/>
</dbReference>
<dbReference type="HOGENOM" id="CLU_1497757_0_0_1"/>
<feature type="domain" description="Major facilitator superfamily (MFS) profile" evidence="7">
    <location>
        <begin position="1"/>
        <end position="180"/>
    </location>
</feature>
<dbReference type="GO" id="GO:0022857">
    <property type="term" value="F:transmembrane transporter activity"/>
    <property type="evidence" value="ECO:0007669"/>
    <property type="project" value="InterPro"/>
</dbReference>
<dbReference type="AlphaFoldDB" id="E9I5U6"/>
<dbReference type="InParanoid" id="E9I5U6"/>